<dbReference type="AlphaFoldDB" id="A0A8H5XYC4"/>
<sequence length="395" mass="45660">MESCKPPSGESSFQHPSILNPVMTKSNLSFHLFPQLPKEIREMIWTQSLTSERYIAVELWSRRVRGGGFYLQKSLPRGPPVDEQYRLVLVNPPRPSAILGTSTESRASACRFYRVHLPCFLLRRSQSPAPGTYWFNPELDTLEIQGLESFTNFAHDFWRHDCQKAGLRNVCFDARTRLSFDDFYQLAASPDQLRQAVSRLEHVTFIYYTEDDRVDMAFRRCSNWAPSYPRTLHHLRSLPIAGPTGSFLRQRDPRPMEDGILNCAFISAFFDVGRIVRDWQSGLRRLRATRPCVFRLAYATGAFQIPFIADRAGAMEYLMDEEEKWQECFDNATASPPRGPWLFLNEVPQQLDSQLQTAFGFWTVSLEPQDQVASDYPHQPVFPKTYQPELCLFHL</sequence>
<feature type="domain" description="2EXR" evidence="1">
    <location>
        <begin position="30"/>
        <end position="142"/>
    </location>
</feature>
<protein>
    <recommendedName>
        <fullName evidence="1">2EXR domain-containing protein</fullName>
    </recommendedName>
</protein>
<reference evidence="2 3" key="1">
    <citation type="submission" date="2020-05" db="EMBL/GenBank/DDBJ databases">
        <title>Identification and distribution of gene clusters putatively required for synthesis of sphingolipid metabolism inhibitors in phylogenetically diverse species of the filamentous fungus Fusarium.</title>
        <authorList>
            <person name="Kim H.-S."/>
            <person name="Busman M."/>
            <person name="Brown D.W."/>
            <person name="Divon H."/>
            <person name="Uhlig S."/>
            <person name="Proctor R.H."/>
        </authorList>
    </citation>
    <scope>NUCLEOTIDE SEQUENCE [LARGE SCALE GENOMIC DNA]</scope>
    <source>
        <strain evidence="2 3">NRRL 26131</strain>
    </source>
</reference>
<gene>
    <name evidence="2" type="ORF">FGLOB1_9821</name>
</gene>
<dbReference type="Proteomes" id="UP000532311">
    <property type="component" value="Unassembled WGS sequence"/>
</dbReference>
<evidence type="ECO:0000313" key="2">
    <source>
        <dbReference type="EMBL" id="KAF5702094.1"/>
    </source>
</evidence>
<name>A0A8H5XYC4_9HYPO</name>
<organism evidence="2 3">
    <name type="scientific">Fusarium globosum</name>
    <dbReference type="NCBI Taxonomy" id="78864"/>
    <lineage>
        <taxon>Eukaryota</taxon>
        <taxon>Fungi</taxon>
        <taxon>Dikarya</taxon>
        <taxon>Ascomycota</taxon>
        <taxon>Pezizomycotina</taxon>
        <taxon>Sordariomycetes</taxon>
        <taxon>Hypocreomycetidae</taxon>
        <taxon>Hypocreales</taxon>
        <taxon>Nectriaceae</taxon>
        <taxon>Fusarium</taxon>
        <taxon>Fusarium fujikuroi species complex</taxon>
    </lineage>
</organism>
<dbReference type="InterPro" id="IPR045518">
    <property type="entry name" value="2EXR"/>
</dbReference>
<keyword evidence="3" id="KW-1185">Reference proteome</keyword>
<accession>A0A8H5XYC4</accession>
<dbReference type="PANTHER" id="PTHR35910:SF1">
    <property type="entry name" value="2EXR DOMAIN-CONTAINING PROTEIN"/>
    <property type="match status" value="1"/>
</dbReference>
<evidence type="ECO:0000313" key="3">
    <source>
        <dbReference type="Proteomes" id="UP000532311"/>
    </source>
</evidence>
<dbReference type="Pfam" id="PF20150">
    <property type="entry name" value="2EXR"/>
    <property type="match status" value="1"/>
</dbReference>
<comment type="caution">
    <text evidence="2">The sequence shown here is derived from an EMBL/GenBank/DDBJ whole genome shotgun (WGS) entry which is preliminary data.</text>
</comment>
<dbReference type="EMBL" id="JAAQPF010000463">
    <property type="protein sequence ID" value="KAF5702094.1"/>
    <property type="molecule type" value="Genomic_DNA"/>
</dbReference>
<evidence type="ECO:0000259" key="1">
    <source>
        <dbReference type="Pfam" id="PF20150"/>
    </source>
</evidence>
<proteinExistence type="predicted"/>
<dbReference type="PANTHER" id="PTHR35910">
    <property type="entry name" value="2EXR DOMAIN-CONTAINING PROTEIN"/>
    <property type="match status" value="1"/>
</dbReference>